<accession>A0ABT0D688</accession>
<evidence type="ECO:0000313" key="1">
    <source>
        <dbReference type="EMBL" id="MCK0195454.1"/>
    </source>
</evidence>
<dbReference type="Proteomes" id="UP001203284">
    <property type="component" value="Unassembled WGS sequence"/>
</dbReference>
<gene>
    <name evidence="1" type="ORF">MWN34_00850</name>
</gene>
<sequence length="662" mass="68546">MRKLAIVLLVLPVLAFGGYFAATTYANREAGRQIDAVFQNLGEGGVEARHGAVSFDLLARQLDVADIVLTYPQGRGSTTIAHLSAAGLGQVEGGRVKVDRLELKDLAFEGRIGDTPATHASWTAPSLVVEHYEGPAEVSAPAGRPWQIALAVLRTAKIGRITVPVSTLSTSRGTGDAAISGELAYGGTTLDDIAGGIIARLAVTPSKIATTSKDGSGAGTIGAVTGEGIDVGAWINAVTGEPVATDQTGTLVKSYRVDGYDYAMGDKVKVKGGPLTLTDLSVKAPGLPTAELMEVEAALRAKEAAGEPIEREDIAPLMDVLARAAAVTHLGSFDAGELDLASPDGAKARLTTIHVGALSDGVLSEAKIEDFAGTDHVGRPAKIARIALAGARVADILQQSAARMAEDDHAGVAPAPQRIDLVQRFEITGFEVPSEIGDGPVSIEKMLLAMDGIVDGVPAKVTGTLRMALPTAVLADQQIFALLAANNVPRITIAGDIASNWDPATGTAVIAPISLDISHVGAIAGQLRIGNVTPAAFSADDAAALAASRRETLEQAAFTLKDNGLFAMKMRELAQQQGVKEDAVRQLVTGVAAFIVNQFANDRPQLEPAGQALITFLQAPGGALTVKVTPRSTLTFGDIMDSVENDPLTLTDKVNIEASASK</sequence>
<name>A0ABT0D688_9HYPH</name>
<keyword evidence="2" id="KW-1185">Reference proteome</keyword>
<evidence type="ECO:0008006" key="3">
    <source>
        <dbReference type="Google" id="ProtNLM"/>
    </source>
</evidence>
<comment type="caution">
    <text evidence="1">The sequence shown here is derived from an EMBL/GenBank/DDBJ whole genome shotgun (WGS) entry which is preliminary data.</text>
</comment>
<reference evidence="1 2" key="1">
    <citation type="submission" date="2022-04" db="EMBL/GenBank/DDBJ databases">
        <authorList>
            <person name="Grouzdev D.S."/>
            <person name="Pantiukh K.S."/>
            <person name="Krutkina M.S."/>
        </authorList>
    </citation>
    <scope>NUCLEOTIDE SEQUENCE [LARGE SCALE GENOMIC DNA]</scope>
    <source>
        <strain evidence="1 2">6x-1</strain>
    </source>
</reference>
<evidence type="ECO:0000313" key="2">
    <source>
        <dbReference type="Proteomes" id="UP001203284"/>
    </source>
</evidence>
<proteinExistence type="predicted"/>
<dbReference type="EMBL" id="JALKCH010000001">
    <property type="protein sequence ID" value="MCK0195454.1"/>
    <property type="molecule type" value="Genomic_DNA"/>
</dbReference>
<organism evidence="1 2">
    <name type="scientific">Ancylobacter crimeensis</name>
    <dbReference type="NCBI Taxonomy" id="2579147"/>
    <lineage>
        <taxon>Bacteria</taxon>
        <taxon>Pseudomonadati</taxon>
        <taxon>Pseudomonadota</taxon>
        <taxon>Alphaproteobacteria</taxon>
        <taxon>Hyphomicrobiales</taxon>
        <taxon>Xanthobacteraceae</taxon>
        <taxon>Ancylobacter</taxon>
    </lineage>
</organism>
<protein>
    <recommendedName>
        <fullName evidence="3">DUF945 domain-containing protein</fullName>
    </recommendedName>
</protein>
<dbReference type="RefSeq" id="WP_247025738.1">
    <property type="nucleotide sequence ID" value="NZ_JALKCH010000001.1"/>
</dbReference>